<dbReference type="InterPro" id="IPR029060">
    <property type="entry name" value="PIN-like_dom_sf"/>
</dbReference>
<proteinExistence type="predicted"/>
<gene>
    <name evidence="2" type="ORF">PKF023_12000</name>
</gene>
<dbReference type="SMART" id="SM00670">
    <property type="entry name" value="PINc"/>
    <property type="match status" value="1"/>
</dbReference>
<evidence type="ECO:0000313" key="2">
    <source>
        <dbReference type="EMBL" id="BDT77397.1"/>
    </source>
</evidence>
<dbReference type="Proteomes" id="UP001211097">
    <property type="component" value="Chromosome"/>
</dbReference>
<dbReference type="RefSeq" id="WP_281741765.1">
    <property type="nucleotide sequence ID" value="NZ_AP026973.1"/>
</dbReference>
<accession>A0A9C7CYK8</accession>
<dbReference type="PANTHER" id="PTHR34610">
    <property type="entry name" value="SSL7007 PROTEIN"/>
    <property type="match status" value="1"/>
</dbReference>
<name>A0A9C7CYK8_9BURK</name>
<dbReference type="KEGG" id="pyt:PKF023_12000"/>
<protein>
    <recommendedName>
        <fullName evidence="1">PIN domain-containing protein</fullName>
    </recommendedName>
</protein>
<dbReference type="AlphaFoldDB" id="A0A9C7CYK8"/>
<dbReference type="InterPro" id="IPR002850">
    <property type="entry name" value="PIN_toxin-like"/>
</dbReference>
<dbReference type="SUPFAM" id="SSF88723">
    <property type="entry name" value="PIN domain-like"/>
    <property type="match status" value="1"/>
</dbReference>
<evidence type="ECO:0000259" key="1">
    <source>
        <dbReference type="SMART" id="SM00670"/>
    </source>
</evidence>
<sequence>MKVVVFDTNVLLDLFIFNDFRALHLKQALIEGKIDALATPATLEEFADVIARPLFSLDQAQQEQIFLQWQGLARVLDDKDLMKSLWACQDPDDQVFLDLAFTAKPCTLISKDNEVLRFANKAVLEQILITADYTAITL</sequence>
<dbReference type="Pfam" id="PF13470">
    <property type="entry name" value="PIN_3"/>
    <property type="match status" value="1"/>
</dbReference>
<dbReference type="PANTHER" id="PTHR34610:SF3">
    <property type="entry name" value="SSL7007 PROTEIN"/>
    <property type="match status" value="1"/>
</dbReference>
<feature type="domain" description="PIN" evidence="1">
    <location>
        <begin position="2"/>
        <end position="117"/>
    </location>
</feature>
<dbReference type="NCBIfam" id="TIGR00305">
    <property type="entry name" value="putative toxin-antitoxin system toxin component, PIN family"/>
    <property type="match status" value="1"/>
</dbReference>
<reference evidence="2" key="1">
    <citation type="submission" date="2022-11" db="EMBL/GenBank/DDBJ databases">
        <title>Complete Genome Sequences of three Polynucleobacter sp. Subcluster PnecC Strains KF022, KF023, and KF032 Isolated from a Shallow Eutrophic Lake in Japan.</title>
        <authorList>
            <person name="Ogata Y."/>
            <person name="Watanabe K."/>
            <person name="Takemine S."/>
            <person name="Shindo C."/>
            <person name="Kurokawa R."/>
            <person name="Suda W."/>
        </authorList>
    </citation>
    <scope>NUCLEOTIDE SEQUENCE</scope>
    <source>
        <strain evidence="2">KF023</strain>
    </source>
</reference>
<organism evidence="2">
    <name type="scientific">Polynucleobacter yangtzensis</name>
    <dbReference type="NCBI Taxonomy" id="1743159"/>
    <lineage>
        <taxon>Bacteria</taxon>
        <taxon>Pseudomonadati</taxon>
        <taxon>Pseudomonadota</taxon>
        <taxon>Betaproteobacteria</taxon>
        <taxon>Burkholderiales</taxon>
        <taxon>Burkholderiaceae</taxon>
        <taxon>Polynucleobacter</taxon>
    </lineage>
</organism>
<dbReference type="InterPro" id="IPR002716">
    <property type="entry name" value="PIN_dom"/>
</dbReference>
<dbReference type="EMBL" id="AP026973">
    <property type="protein sequence ID" value="BDT77397.1"/>
    <property type="molecule type" value="Genomic_DNA"/>
</dbReference>